<proteinExistence type="predicted"/>
<organism evidence="1 2">
    <name type="scientific">Klebsiella pneumoniae</name>
    <dbReference type="NCBI Taxonomy" id="573"/>
    <lineage>
        <taxon>Bacteria</taxon>
        <taxon>Pseudomonadati</taxon>
        <taxon>Pseudomonadota</taxon>
        <taxon>Gammaproteobacteria</taxon>
        <taxon>Enterobacterales</taxon>
        <taxon>Enterobacteriaceae</taxon>
        <taxon>Klebsiella/Raoultella group</taxon>
        <taxon>Klebsiella</taxon>
        <taxon>Klebsiella pneumoniae complex</taxon>
    </lineage>
</organism>
<evidence type="ECO:0000313" key="1">
    <source>
        <dbReference type="EMBL" id="GHK57351.1"/>
    </source>
</evidence>
<reference evidence="1" key="1">
    <citation type="submission" date="2020-10" db="EMBL/GenBank/DDBJ databases">
        <title>Genome Sequence of ESBL Producing Zambian Clinical Strains.</title>
        <authorList>
            <person name="Shawa M."/>
            <person name="Furuta Y."/>
            <person name="Simbotwe M."/>
            <person name="Mulenga E."/>
            <person name="Mubanga M."/>
            <person name="Mulenga G."/>
            <person name="Kaile C."/>
            <person name="Zorigt T."/>
            <person name="Hang'ombe B."/>
            <person name="Higashi H."/>
        </authorList>
    </citation>
    <scope>NUCLEOTIDE SEQUENCE</scope>
    <source>
        <strain evidence="1">Zam_UTH_09</strain>
    </source>
</reference>
<gene>
    <name evidence="1" type="ORF">KPZU09_70870</name>
</gene>
<dbReference type="Gene3D" id="1.10.10.1100">
    <property type="entry name" value="BFD-like [2Fe-2S]-binding domain"/>
    <property type="match status" value="1"/>
</dbReference>
<comment type="caution">
    <text evidence="1">The sequence shown here is derived from an EMBL/GenBank/DDBJ whole genome shotgun (WGS) entry which is preliminary data.</text>
</comment>
<name>A0A919HZ52_KLEPN</name>
<accession>A0A919HZ52</accession>
<dbReference type="Proteomes" id="UP000655094">
    <property type="component" value="Unassembled WGS sequence"/>
</dbReference>
<sequence>MKYAVENPAVNTLLDLRRRTRIGMGTCQGNSAPAALPACYSALTSPRPRSR</sequence>
<evidence type="ECO:0000313" key="2">
    <source>
        <dbReference type="Proteomes" id="UP000655094"/>
    </source>
</evidence>
<protein>
    <submittedName>
        <fullName evidence="1">Uncharacterized protein</fullName>
    </submittedName>
</protein>
<dbReference type="EMBL" id="BNFF01000002">
    <property type="protein sequence ID" value="GHK57351.1"/>
    <property type="molecule type" value="Genomic_DNA"/>
</dbReference>
<dbReference type="AlphaFoldDB" id="A0A919HZ52"/>
<dbReference type="InterPro" id="IPR041854">
    <property type="entry name" value="BFD-like_2Fe2S-bd_dom_sf"/>
</dbReference>